<dbReference type="KEGG" id="aba:Acid345_3557"/>
<dbReference type="HOGENOM" id="CLU_155311_5_2_0"/>
<dbReference type="OrthoDB" id="9812023at2"/>
<dbReference type="EnsemblBacteria" id="ABF42558">
    <property type="protein sequence ID" value="ABF42558"/>
    <property type="gene ID" value="Acid345_3557"/>
</dbReference>
<dbReference type="STRING" id="204669.Acid345_3557"/>
<dbReference type="SUPFAM" id="SSF47598">
    <property type="entry name" value="Ribbon-helix-helix"/>
    <property type="match status" value="1"/>
</dbReference>
<evidence type="ECO:0000313" key="2">
    <source>
        <dbReference type="EMBL" id="ABF42558.1"/>
    </source>
</evidence>
<gene>
    <name evidence="2" type="ordered locus">Acid345_3557</name>
</gene>
<dbReference type="RefSeq" id="WP_011524357.1">
    <property type="nucleotide sequence ID" value="NC_008009.1"/>
</dbReference>
<name>Q1IKP2_KORVE</name>
<dbReference type="Pfam" id="PF01402">
    <property type="entry name" value="RHH_1"/>
    <property type="match status" value="1"/>
</dbReference>
<feature type="domain" description="Ribbon-helix-helix protein CopG" evidence="1">
    <location>
        <begin position="7"/>
        <end position="42"/>
    </location>
</feature>
<dbReference type="InterPro" id="IPR010985">
    <property type="entry name" value="Ribbon_hlx_hlx"/>
</dbReference>
<dbReference type="Proteomes" id="UP000002432">
    <property type="component" value="Chromosome"/>
</dbReference>
<dbReference type="InterPro" id="IPR052991">
    <property type="entry name" value="Non-func_TypeII_TA_Antitoxin"/>
</dbReference>
<dbReference type="EMBL" id="CP000360">
    <property type="protein sequence ID" value="ABF42558.1"/>
    <property type="molecule type" value="Genomic_DNA"/>
</dbReference>
<dbReference type="PANTHER" id="PTHR40688">
    <property type="match status" value="1"/>
</dbReference>
<evidence type="ECO:0000313" key="3">
    <source>
        <dbReference type="Proteomes" id="UP000002432"/>
    </source>
</evidence>
<dbReference type="Gene3D" id="1.10.1220.10">
    <property type="entry name" value="Met repressor-like"/>
    <property type="match status" value="1"/>
</dbReference>
<dbReference type="PANTHER" id="PTHR40688:SF2">
    <property type="entry name" value="RIBBON-HELIX-HELIX PROTEIN COPG DOMAIN-CONTAINING PROTEIN"/>
    <property type="match status" value="1"/>
</dbReference>
<reference evidence="2 3" key="1">
    <citation type="journal article" date="2009" name="Appl. Environ. Microbiol.">
        <title>Three genomes from the phylum Acidobacteria provide insight into the lifestyles of these microorganisms in soils.</title>
        <authorList>
            <person name="Ward N.L."/>
            <person name="Challacombe J.F."/>
            <person name="Janssen P.H."/>
            <person name="Henrissat B."/>
            <person name="Coutinho P.M."/>
            <person name="Wu M."/>
            <person name="Xie G."/>
            <person name="Haft D.H."/>
            <person name="Sait M."/>
            <person name="Badger J."/>
            <person name="Barabote R.D."/>
            <person name="Bradley B."/>
            <person name="Brettin T.S."/>
            <person name="Brinkac L.M."/>
            <person name="Bruce D."/>
            <person name="Creasy T."/>
            <person name="Daugherty S.C."/>
            <person name="Davidsen T.M."/>
            <person name="DeBoy R.T."/>
            <person name="Detter J.C."/>
            <person name="Dodson R.J."/>
            <person name="Durkin A.S."/>
            <person name="Ganapathy A."/>
            <person name="Gwinn-Giglio M."/>
            <person name="Han C.S."/>
            <person name="Khouri H."/>
            <person name="Kiss H."/>
            <person name="Kothari S.P."/>
            <person name="Madupu R."/>
            <person name="Nelson K.E."/>
            <person name="Nelson W.C."/>
            <person name="Paulsen I."/>
            <person name="Penn K."/>
            <person name="Ren Q."/>
            <person name="Rosovitz M.J."/>
            <person name="Selengut J.D."/>
            <person name="Shrivastava S."/>
            <person name="Sullivan S.A."/>
            <person name="Tapia R."/>
            <person name="Thompson L.S."/>
            <person name="Watkins K.L."/>
            <person name="Yang Q."/>
            <person name="Yu C."/>
            <person name="Zafar N."/>
            <person name="Zhou L."/>
            <person name="Kuske C.R."/>
        </authorList>
    </citation>
    <scope>NUCLEOTIDE SEQUENCE [LARGE SCALE GENOMIC DNA]</scope>
    <source>
        <strain evidence="2 3">Ellin345</strain>
    </source>
</reference>
<dbReference type="AlphaFoldDB" id="Q1IKP2"/>
<dbReference type="eggNOG" id="COG3905">
    <property type="taxonomic scope" value="Bacteria"/>
</dbReference>
<accession>Q1IKP2</accession>
<keyword evidence="3" id="KW-1185">Reference proteome</keyword>
<protein>
    <submittedName>
        <fullName evidence="2">Transcriptional regulator, CopG family</fullName>
    </submittedName>
</protein>
<proteinExistence type="predicted"/>
<dbReference type="InterPro" id="IPR002145">
    <property type="entry name" value="CopG"/>
</dbReference>
<sequence length="82" mass="9554">MPENQPITLRLDPKLTKKLDKLAEATQRSRTFLLTEAVKDYLSINEWQIEEIQKGLQEADAGDFATDEEVEQVFKKYRRRAG</sequence>
<dbReference type="InterPro" id="IPR013321">
    <property type="entry name" value="Arc_rbn_hlx_hlx"/>
</dbReference>
<organism evidence="2 3">
    <name type="scientific">Koribacter versatilis (strain Ellin345)</name>
    <dbReference type="NCBI Taxonomy" id="204669"/>
    <lineage>
        <taxon>Bacteria</taxon>
        <taxon>Pseudomonadati</taxon>
        <taxon>Acidobacteriota</taxon>
        <taxon>Terriglobia</taxon>
        <taxon>Terriglobales</taxon>
        <taxon>Candidatus Korobacteraceae</taxon>
        <taxon>Candidatus Korobacter</taxon>
    </lineage>
</organism>
<dbReference type="GO" id="GO:0006355">
    <property type="term" value="P:regulation of DNA-templated transcription"/>
    <property type="evidence" value="ECO:0007669"/>
    <property type="project" value="InterPro"/>
</dbReference>
<dbReference type="CDD" id="cd22233">
    <property type="entry name" value="RHH_CopAso-like"/>
    <property type="match status" value="1"/>
</dbReference>
<evidence type="ECO:0000259" key="1">
    <source>
        <dbReference type="Pfam" id="PF01402"/>
    </source>
</evidence>